<dbReference type="InterPro" id="IPR050706">
    <property type="entry name" value="Cyclic-di-GMP_PDE-like"/>
</dbReference>
<reference evidence="2 3" key="1">
    <citation type="submission" date="2012-10" db="EMBL/GenBank/DDBJ databases">
        <title>Genome sequencing and analysis of entomopathogenic fungi Beauveria bassiana D1-5.</title>
        <authorList>
            <person name="Li Q."/>
            <person name="Wang L."/>
            <person name="Zhang Z."/>
            <person name="Wang Q."/>
            <person name="Ren J."/>
            <person name="Wang M."/>
            <person name="Xu W."/>
            <person name="Wang J."/>
            <person name="Lu Y."/>
            <person name="Du Q."/>
            <person name="Sun Z."/>
        </authorList>
    </citation>
    <scope>NUCLEOTIDE SEQUENCE [LARGE SCALE GENOMIC DNA]</scope>
    <source>
        <strain evidence="2 3">D1-5</strain>
    </source>
</reference>
<dbReference type="EMBL" id="ANFO01000022">
    <property type="protein sequence ID" value="KGQ13843.1"/>
    <property type="molecule type" value="Genomic_DNA"/>
</dbReference>
<dbReference type="Proteomes" id="UP000030106">
    <property type="component" value="Unassembled WGS sequence"/>
</dbReference>
<sequence>MLGQLSYLAEKASDTQRVLGLDSRLQAVSGQTTERVLLLQKIKRAIDEEAFQLFAQPIVNREGKGYHEILSRLLIDGQNITPDKFIPIVAEFNLSTRFDMMVMKMLLAWLANHPGDMLQTRFSVNLMPLTLMQKEIAQQIVDLFEAYKVPTSAVVIEVTEEQAFSNSETSNQNIALLREKGFKIAIDDFGTGYANYERLKNLQADIIKIDGCFVRDITSDVMDKLIVKSICKLAAARSLSVVAEYVETEEQRDVLLQLGVQFLQGYLVGKPEPLQQLKH</sequence>
<comment type="caution">
    <text evidence="2">The sequence shown here is derived from an EMBL/GenBank/DDBJ whole genome shotgun (WGS) entry which is preliminary data.</text>
</comment>
<dbReference type="AlphaFoldDB" id="A0A0A2W1S6"/>
<dbReference type="SUPFAM" id="SSF141868">
    <property type="entry name" value="EAL domain-like"/>
    <property type="match status" value="1"/>
</dbReference>
<evidence type="ECO:0000313" key="2">
    <source>
        <dbReference type="EMBL" id="KGQ13843.1"/>
    </source>
</evidence>
<name>A0A0A2W1S6_BEABA</name>
<dbReference type="PANTHER" id="PTHR33121">
    <property type="entry name" value="CYCLIC DI-GMP PHOSPHODIESTERASE PDEF"/>
    <property type="match status" value="1"/>
</dbReference>
<dbReference type="STRING" id="1245745.A0A0A2W1S6"/>
<dbReference type="Pfam" id="PF00563">
    <property type="entry name" value="EAL"/>
    <property type="match status" value="1"/>
</dbReference>
<organism evidence="2 3">
    <name type="scientific">Beauveria bassiana D1-5</name>
    <dbReference type="NCBI Taxonomy" id="1245745"/>
    <lineage>
        <taxon>Eukaryota</taxon>
        <taxon>Fungi</taxon>
        <taxon>Dikarya</taxon>
        <taxon>Ascomycota</taxon>
        <taxon>Pezizomycotina</taxon>
        <taxon>Sordariomycetes</taxon>
        <taxon>Hypocreomycetidae</taxon>
        <taxon>Hypocreales</taxon>
        <taxon>Cordycipitaceae</taxon>
        <taxon>Beauveria</taxon>
    </lineage>
</organism>
<feature type="domain" description="EAL" evidence="1">
    <location>
        <begin position="35"/>
        <end position="279"/>
    </location>
</feature>
<protein>
    <submittedName>
        <fullName evidence="2">Uncharacterized protein YfeA</fullName>
    </submittedName>
</protein>
<dbReference type="PANTHER" id="PTHR33121:SF74">
    <property type="entry name" value="CYCLIC DI-GMP PHOSPHODIESTERASE PDEA-RELATED"/>
    <property type="match status" value="1"/>
</dbReference>
<dbReference type="SMART" id="SM00052">
    <property type="entry name" value="EAL"/>
    <property type="match status" value="1"/>
</dbReference>
<evidence type="ECO:0000313" key="3">
    <source>
        <dbReference type="Proteomes" id="UP000030106"/>
    </source>
</evidence>
<dbReference type="PROSITE" id="PS50883">
    <property type="entry name" value="EAL"/>
    <property type="match status" value="1"/>
</dbReference>
<evidence type="ECO:0000259" key="1">
    <source>
        <dbReference type="PROSITE" id="PS50883"/>
    </source>
</evidence>
<dbReference type="HOGENOM" id="CLU_000445_70_50_1"/>
<gene>
    <name evidence="2" type="ORF">BBAD15_g224</name>
</gene>
<proteinExistence type="predicted"/>
<dbReference type="CDD" id="cd01948">
    <property type="entry name" value="EAL"/>
    <property type="match status" value="1"/>
</dbReference>
<accession>A0A0A2W1S6</accession>
<dbReference type="Gene3D" id="3.20.20.450">
    <property type="entry name" value="EAL domain"/>
    <property type="match status" value="1"/>
</dbReference>
<dbReference type="GO" id="GO:0071111">
    <property type="term" value="F:cyclic-guanylate-specific phosphodiesterase activity"/>
    <property type="evidence" value="ECO:0007669"/>
    <property type="project" value="InterPro"/>
</dbReference>
<dbReference type="InterPro" id="IPR035919">
    <property type="entry name" value="EAL_sf"/>
</dbReference>
<dbReference type="InterPro" id="IPR001633">
    <property type="entry name" value="EAL_dom"/>
</dbReference>